<dbReference type="EMBL" id="CAJFDH010000005">
    <property type="protein sequence ID" value="CAD5224713.1"/>
    <property type="molecule type" value="Genomic_DNA"/>
</dbReference>
<dbReference type="InterPro" id="IPR044399">
    <property type="entry name" value="Mb-like_M"/>
</dbReference>
<feature type="compositionally biased region" description="Polar residues" evidence="1">
    <location>
        <begin position="293"/>
        <end position="308"/>
    </location>
</feature>
<dbReference type="GO" id="GO:0019825">
    <property type="term" value="F:oxygen binding"/>
    <property type="evidence" value="ECO:0007669"/>
    <property type="project" value="InterPro"/>
</dbReference>
<feature type="compositionally biased region" description="Basic residues" evidence="1">
    <location>
        <begin position="280"/>
        <end position="292"/>
    </location>
</feature>
<dbReference type="CDD" id="cd01040">
    <property type="entry name" value="Mb-like"/>
    <property type="match status" value="1"/>
</dbReference>
<feature type="region of interest" description="Disordered" evidence="1">
    <location>
        <begin position="272"/>
        <end position="337"/>
    </location>
</feature>
<gene>
    <name evidence="2" type="ORF">BOKJ2_LOCUS11216</name>
</gene>
<protein>
    <recommendedName>
        <fullName evidence="4">Globin family profile domain-containing protein</fullName>
    </recommendedName>
</protein>
<sequence>MMRIKEAIQRRKLIQELNDEYTDDRTGKPGSTTPSICGRKSSDLSRAESDVDAPSEAMTSMALHHFVGEFGSRLTENHRRALRVTWKRLSEAPKTSGRGTLQIMEKVFEKLLESDPEIMNVFYKSAFVKCVEDRKRRCSSGSIATLRDHAHLMIDFIDALMAIMFDMPLQKPVWDPATIAHARLIPLGFKRQVWHKLGECFAEIMFSQECVRAYPHAASAWSMLSVAWTDKMYTHSRQTREMALQPYTPTSFSTWSDPSPYTSIDTPYGFGSQYNSPLMQRHHRARQRRRPHTTPNSTRSSRSASVNTRKQKSEEHLDVPRAHHHQRKGGSRSNING</sequence>
<name>A0A811L8S1_9BILA</name>
<dbReference type="Proteomes" id="UP000614601">
    <property type="component" value="Unassembled WGS sequence"/>
</dbReference>
<evidence type="ECO:0000256" key="1">
    <source>
        <dbReference type="SAM" id="MobiDB-lite"/>
    </source>
</evidence>
<dbReference type="InterPro" id="IPR009050">
    <property type="entry name" value="Globin-like_sf"/>
</dbReference>
<evidence type="ECO:0000313" key="2">
    <source>
        <dbReference type="EMBL" id="CAD5224713.1"/>
    </source>
</evidence>
<accession>A0A811L8S1</accession>
<dbReference type="OrthoDB" id="5857092at2759"/>
<reference evidence="2" key="1">
    <citation type="submission" date="2020-09" db="EMBL/GenBank/DDBJ databases">
        <authorList>
            <person name="Kikuchi T."/>
        </authorList>
    </citation>
    <scope>NUCLEOTIDE SEQUENCE</scope>
    <source>
        <strain evidence="2">SH1</strain>
    </source>
</reference>
<feature type="compositionally biased region" description="Basic and acidic residues" evidence="1">
    <location>
        <begin position="311"/>
        <end position="321"/>
    </location>
</feature>
<dbReference type="AlphaFoldDB" id="A0A811L8S1"/>
<evidence type="ECO:0008006" key="4">
    <source>
        <dbReference type="Google" id="ProtNLM"/>
    </source>
</evidence>
<proteinExistence type="predicted"/>
<dbReference type="Proteomes" id="UP000783686">
    <property type="component" value="Unassembled WGS sequence"/>
</dbReference>
<dbReference type="SUPFAM" id="SSF46458">
    <property type="entry name" value="Globin-like"/>
    <property type="match status" value="1"/>
</dbReference>
<organism evidence="2 3">
    <name type="scientific">Bursaphelenchus okinawaensis</name>
    <dbReference type="NCBI Taxonomy" id="465554"/>
    <lineage>
        <taxon>Eukaryota</taxon>
        <taxon>Metazoa</taxon>
        <taxon>Ecdysozoa</taxon>
        <taxon>Nematoda</taxon>
        <taxon>Chromadorea</taxon>
        <taxon>Rhabditida</taxon>
        <taxon>Tylenchina</taxon>
        <taxon>Tylenchomorpha</taxon>
        <taxon>Aphelenchoidea</taxon>
        <taxon>Aphelenchoididae</taxon>
        <taxon>Bursaphelenchus</taxon>
    </lineage>
</organism>
<dbReference type="EMBL" id="CAJFCW020000005">
    <property type="protein sequence ID" value="CAG9120120.1"/>
    <property type="molecule type" value="Genomic_DNA"/>
</dbReference>
<feature type="compositionally biased region" description="Basic and acidic residues" evidence="1">
    <location>
        <begin position="40"/>
        <end position="49"/>
    </location>
</feature>
<dbReference type="Gene3D" id="1.10.490.10">
    <property type="entry name" value="Globins"/>
    <property type="match status" value="1"/>
</dbReference>
<evidence type="ECO:0000313" key="3">
    <source>
        <dbReference type="Proteomes" id="UP000614601"/>
    </source>
</evidence>
<dbReference type="InterPro" id="IPR012292">
    <property type="entry name" value="Globin/Proto"/>
</dbReference>
<dbReference type="GO" id="GO:0020037">
    <property type="term" value="F:heme binding"/>
    <property type="evidence" value="ECO:0007669"/>
    <property type="project" value="InterPro"/>
</dbReference>
<feature type="region of interest" description="Disordered" evidence="1">
    <location>
        <begin position="19"/>
        <end position="54"/>
    </location>
</feature>
<comment type="caution">
    <text evidence="2">The sequence shown here is derived from an EMBL/GenBank/DDBJ whole genome shotgun (WGS) entry which is preliminary data.</text>
</comment>
<keyword evidence="3" id="KW-1185">Reference proteome</keyword>